<sequence>MQRGTDVSGKTPKSGEDLDVDVDIAVEGDVEGARIDAPQSIVPPPPPGHLGPRSSCRSWSRWTYAAAILRIRPDASFRIPGEPSSTRRIAAPVCGTCSLLGTKGTERRRGIVCRMDAEVTAECAGVAPSPRARVEPCCIGGERRREPGRLQDRPTIPPFGLPSTDGARPPYLPSNRPDPPTFGHDISTSLPFYPPHIIDAEAEYDTSEAFPGFWRMIPEGEDDSDHARELGCGQAVQTA</sequence>
<feature type="compositionally biased region" description="Pro residues" evidence="1">
    <location>
        <begin position="170"/>
        <end position="180"/>
    </location>
</feature>
<feature type="region of interest" description="Disordered" evidence="1">
    <location>
        <begin position="142"/>
        <end position="185"/>
    </location>
</feature>
<proteinExistence type="predicted"/>
<gene>
    <name evidence="2" type="ORF">C8F04DRAFT_1306267</name>
</gene>
<feature type="region of interest" description="Disordered" evidence="1">
    <location>
        <begin position="1"/>
        <end position="55"/>
    </location>
</feature>
<feature type="region of interest" description="Disordered" evidence="1">
    <location>
        <begin position="220"/>
        <end position="239"/>
    </location>
</feature>
<evidence type="ECO:0000313" key="3">
    <source>
        <dbReference type="Proteomes" id="UP001218188"/>
    </source>
</evidence>
<evidence type="ECO:0000256" key="1">
    <source>
        <dbReference type="SAM" id="MobiDB-lite"/>
    </source>
</evidence>
<accession>A0AAD6S8Z5</accession>
<feature type="compositionally biased region" description="Acidic residues" evidence="1">
    <location>
        <begin position="17"/>
        <end position="30"/>
    </location>
</feature>
<protein>
    <submittedName>
        <fullName evidence="2">Uncharacterized protein</fullName>
    </submittedName>
</protein>
<reference evidence="2" key="1">
    <citation type="submission" date="2023-03" db="EMBL/GenBank/DDBJ databases">
        <title>Massive genome expansion in bonnet fungi (Mycena s.s.) driven by repeated elements and novel gene families across ecological guilds.</title>
        <authorList>
            <consortium name="Lawrence Berkeley National Laboratory"/>
            <person name="Harder C.B."/>
            <person name="Miyauchi S."/>
            <person name="Viragh M."/>
            <person name="Kuo A."/>
            <person name="Thoen E."/>
            <person name="Andreopoulos B."/>
            <person name="Lu D."/>
            <person name="Skrede I."/>
            <person name="Drula E."/>
            <person name="Henrissat B."/>
            <person name="Morin E."/>
            <person name="Kohler A."/>
            <person name="Barry K."/>
            <person name="LaButti K."/>
            <person name="Morin E."/>
            <person name="Salamov A."/>
            <person name="Lipzen A."/>
            <person name="Mereny Z."/>
            <person name="Hegedus B."/>
            <person name="Baldrian P."/>
            <person name="Stursova M."/>
            <person name="Weitz H."/>
            <person name="Taylor A."/>
            <person name="Grigoriev I.V."/>
            <person name="Nagy L.G."/>
            <person name="Martin F."/>
            <person name="Kauserud H."/>
        </authorList>
    </citation>
    <scope>NUCLEOTIDE SEQUENCE</scope>
    <source>
        <strain evidence="2">CBHHK200</strain>
    </source>
</reference>
<dbReference type="Proteomes" id="UP001218188">
    <property type="component" value="Unassembled WGS sequence"/>
</dbReference>
<name>A0AAD6S8Z5_9AGAR</name>
<dbReference type="EMBL" id="JARJCM010000194">
    <property type="protein sequence ID" value="KAJ7023100.1"/>
    <property type="molecule type" value="Genomic_DNA"/>
</dbReference>
<evidence type="ECO:0000313" key="2">
    <source>
        <dbReference type="EMBL" id="KAJ7023100.1"/>
    </source>
</evidence>
<dbReference type="AlphaFoldDB" id="A0AAD6S8Z5"/>
<comment type="caution">
    <text evidence="2">The sequence shown here is derived from an EMBL/GenBank/DDBJ whole genome shotgun (WGS) entry which is preliminary data.</text>
</comment>
<feature type="compositionally biased region" description="Basic and acidic residues" evidence="1">
    <location>
        <begin position="142"/>
        <end position="152"/>
    </location>
</feature>
<organism evidence="2 3">
    <name type="scientific">Mycena alexandri</name>
    <dbReference type="NCBI Taxonomy" id="1745969"/>
    <lineage>
        <taxon>Eukaryota</taxon>
        <taxon>Fungi</taxon>
        <taxon>Dikarya</taxon>
        <taxon>Basidiomycota</taxon>
        <taxon>Agaricomycotina</taxon>
        <taxon>Agaricomycetes</taxon>
        <taxon>Agaricomycetidae</taxon>
        <taxon>Agaricales</taxon>
        <taxon>Marasmiineae</taxon>
        <taxon>Mycenaceae</taxon>
        <taxon>Mycena</taxon>
    </lineage>
</organism>
<keyword evidence="3" id="KW-1185">Reference proteome</keyword>